<sequence>MTTMAGSRKTISIHDYPEHLNPFREEDNHNKIRFWTIGRRLSRSNSITFSGIKELKNSCENNMAGAKSRAKLLVDAALSDRLNEIAQNNDVYNNHNLKNIAGNLDRASDLADSCIKSYEIAEPSTSGQGTNYIGSLTNVPVSVDDEISDVIEDSLKKDIESFGLTLRNKKSYTVLRDVSPFQNRNDDFPSGSDDIYIPESPDSTSSCGISEQKPDNKYPDRQENPIILSNNEHANEDLEENNMPKKRKVFPPKENKSKKRPRNEQSWKKNSAATARAKGEEYVSYKGEIVPKKKIKEGILCHEKCRLKCSDNFSIEDRQSILNSYYSLDTNSKNALLFSSIESKPVANKRCNARKHKSASYKYYVKKHGITTEICKLGLCGIYQIGRKKIDLIIKGIKEGLAAPKPDQRGRHQNRPHKMDDDVVKRIKEHISSFPAEQSHYSRNKNMNKLYLSPLLNVTKMHSLYLEMCHNEDLSDKYRVKKTSYNHIFVTQFNLSFGYPKSDTCATCDAGDSNEQHKSNYYAAVEAMQVDRKKPTRDGDIVYITIDLQQTMPLPKLTTSKAFYLRQLWFYNLGIHVCDGSKEKAVCCTWTEDVADRGSAEVASALLRFVEVDPSCQNKDHLLIWSDSCAGQNKNFTMITLYQYLILKRYFKVIDHKFPEVGHSYLDSDRDFGRIEKVLRKYDTVYVPDQYRDIICKASRNNTVMDMTEHFRQIGELQENLNLINRKKDVSNGKISFRDGIKWIRVEEYGSYLYKESYDEMTPFKKVDILKKRSNVSANLEIPRKTGKNGTVSVEKRQNLRDQLKYVKPEYRYFFESVLSQE</sequence>
<reference evidence="3" key="1">
    <citation type="submission" date="2022-03" db="EMBL/GenBank/DDBJ databases">
        <authorList>
            <person name="Tunstrom K."/>
        </authorList>
    </citation>
    <scope>NUCLEOTIDE SEQUENCE</scope>
</reference>
<gene>
    <name evidence="3" type="ORF">EEDITHA_LOCUS17107</name>
</gene>
<evidence type="ECO:0000313" key="3">
    <source>
        <dbReference type="EMBL" id="CAH2102483.1"/>
    </source>
</evidence>
<dbReference type="PANTHER" id="PTHR10773">
    <property type="entry name" value="DNA-DIRECTED RNA POLYMERASES I, II, AND III SUBUNIT RPABC2"/>
    <property type="match status" value="1"/>
</dbReference>
<dbReference type="Pfam" id="PF25273">
    <property type="entry name" value="DUF7869"/>
    <property type="match status" value="1"/>
</dbReference>
<protein>
    <recommendedName>
        <fullName evidence="2">DUF7869 domain-containing protein</fullName>
    </recommendedName>
</protein>
<comment type="caution">
    <text evidence="3">The sequence shown here is derived from an EMBL/GenBank/DDBJ whole genome shotgun (WGS) entry which is preliminary data.</text>
</comment>
<dbReference type="AlphaFoldDB" id="A0AAU9UWV4"/>
<dbReference type="InterPro" id="IPR057191">
    <property type="entry name" value="DUF7869"/>
</dbReference>
<feature type="compositionally biased region" description="Basic residues" evidence="1">
    <location>
        <begin position="244"/>
        <end position="261"/>
    </location>
</feature>
<proteinExistence type="predicted"/>
<organism evidence="3 4">
    <name type="scientific">Euphydryas editha</name>
    <name type="common">Edith's checkerspot</name>
    <dbReference type="NCBI Taxonomy" id="104508"/>
    <lineage>
        <taxon>Eukaryota</taxon>
        <taxon>Metazoa</taxon>
        <taxon>Ecdysozoa</taxon>
        <taxon>Arthropoda</taxon>
        <taxon>Hexapoda</taxon>
        <taxon>Insecta</taxon>
        <taxon>Pterygota</taxon>
        <taxon>Neoptera</taxon>
        <taxon>Endopterygota</taxon>
        <taxon>Lepidoptera</taxon>
        <taxon>Glossata</taxon>
        <taxon>Ditrysia</taxon>
        <taxon>Papilionoidea</taxon>
        <taxon>Nymphalidae</taxon>
        <taxon>Nymphalinae</taxon>
        <taxon>Euphydryas</taxon>
    </lineage>
</organism>
<dbReference type="Proteomes" id="UP001153954">
    <property type="component" value="Unassembled WGS sequence"/>
</dbReference>
<evidence type="ECO:0000256" key="1">
    <source>
        <dbReference type="SAM" id="MobiDB-lite"/>
    </source>
</evidence>
<feature type="domain" description="DUF7869" evidence="2">
    <location>
        <begin position="617"/>
        <end position="725"/>
    </location>
</feature>
<feature type="region of interest" description="Disordered" evidence="1">
    <location>
        <begin position="180"/>
        <end position="273"/>
    </location>
</feature>
<accession>A0AAU9UWV4</accession>
<keyword evidence="4" id="KW-1185">Reference proteome</keyword>
<dbReference type="EMBL" id="CAKOGL010000025">
    <property type="protein sequence ID" value="CAH2102483.1"/>
    <property type="molecule type" value="Genomic_DNA"/>
</dbReference>
<name>A0AAU9UWV4_EUPED</name>
<dbReference type="PANTHER" id="PTHR10773:SF19">
    <property type="match status" value="1"/>
</dbReference>
<feature type="compositionally biased region" description="Basic and acidic residues" evidence="1">
    <location>
        <begin position="212"/>
        <end position="223"/>
    </location>
</feature>
<evidence type="ECO:0000259" key="2">
    <source>
        <dbReference type="Pfam" id="PF25273"/>
    </source>
</evidence>
<evidence type="ECO:0000313" key="4">
    <source>
        <dbReference type="Proteomes" id="UP001153954"/>
    </source>
</evidence>